<gene>
    <name evidence="1" type="ORF">AFUS01_LOCUS10809</name>
</gene>
<protein>
    <submittedName>
        <fullName evidence="1">Uncharacterized protein</fullName>
    </submittedName>
</protein>
<organism evidence="1 2">
    <name type="scientific">Allacma fusca</name>
    <dbReference type="NCBI Taxonomy" id="39272"/>
    <lineage>
        <taxon>Eukaryota</taxon>
        <taxon>Metazoa</taxon>
        <taxon>Ecdysozoa</taxon>
        <taxon>Arthropoda</taxon>
        <taxon>Hexapoda</taxon>
        <taxon>Collembola</taxon>
        <taxon>Symphypleona</taxon>
        <taxon>Sminthuridae</taxon>
        <taxon>Allacma</taxon>
    </lineage>
</organism>
<accession>A0A8J2JTU4</accession>
<name>A0A8J2JTU4_9HEXA</name>
<sequence>GTRYDEKLTG</sequence>
<proteinExistence type="predicted"/>
<evidence type="ECO:0000313" key="2">
    <source>
        <dbReference type="Proteomes" id="UP000708208"/>
    </source>
</evidence>
<keyword evidence="2" id="KW-1185">Reference proteome</keyword>
<evidence type="ECO:0000313" key="1">
    <source>
        <dbReference type="EMBL" id="CAG7721604.1"/>
    </source>
</evidence>
<reference evidence="1" key="1">
    <citation type="submission" date="2021-06" db="EMBL/GenBank/DDBJ databases">
        <authorList>
            <person name="Hodson N. C."/>
            <person name="Mongue J. A."/>
            <person name="Jaron S. K."/>
        </authorList>
    </citation>
    <scope>NUCLEOTIDE SEQUENCE</scope>
</reference>
<comment type="caution">
    <text evidence="1">The sequence shown here is derived from an EMBL/GenBank/DDBJ whole genome shotgun (WGS) entry which is preliminary data.</text>
</comment>
<dbReference type="EMBL" id="CAJVCH010081036">
    <property type="protein sequence ID" value="CAG7721604.1"/>
    <property type="molecule type" value="Genomic_DNA"/>
</dbReference>
<dbReference type="Proteomes" id="UP000708208">
    <property type="component" value="Unassembled WGS sequence"/>
</dbReference>
<feature type="non-terminal residue" evidence="1">
    <location>
        <position position="1"/>
    </location>
</feature>